<name>A0A4R0S004_9APHY</name>
<accession>A0A4R0S004</accession>
<sequence>MARLPPSTTTTVPFDLRMCFVLVVFGLDPARPQPLESDAPSSPHFISTAIVAADTRHYVSSPDFNTPSVSPPALLIRTLAQSLLPLPLLCDTLLRLSLAVPDRSSLPLRSTFLICPDLVQSAEELG</sequence>
<comment type="caution">
    <text evidence="1">The sequence shown here is derived from an EMBL/GenBank/DDBJ whole genome shotgun (WGS) entry which is preliminary data.</text>
</comment>
<dbReference type="AlphaFoldDB" id="A0A4R0S004"/>
<dbReference type="Proteomes" id="UP000292702">
    <property type="component" value="Unassembled WGS sequence"/>
</dbReference>
<dbReference type="EMBL" id="RWJN01000052">
    <property type="protein sequence ID" value="TCD68994.1"/>
    <property type="molecule type" value="Genomic_DNA"/>
</dbReference>
<proteinExistence type="predicted"/>
<reference evidence="1 2" key="1">
    <citation type="submission" date="2018-11" db="EMBL/GenBank/DDBJ databases">
        <title>Genome assembly of Steccherinum ochraceum LE-BIN_3174, the white-rot fungus of the Steccherinaceae family (The Residual Polyporoid clade, Polyporales, Basidiomycota).</title>
        <authorList>
            <person name="Fedorova T.V."/>
            <person name="Glazunova O.A."/>
            <person name="Landesman E.O."/>
            <person name="Moiseenko K.V."/>
            <person name="Psurtseva N.V."/>
            <person name="Savinova O.S."/>
            <person name="Shakhova N.V."/>
            <person name="Tyazhelova T.V."/>
            <person name="Vasina D.V."/>
        </authorList>
    </citation>
    <scope>NUCLEOTIDE SEQUENCE [LARGE SCALE GENOMIC DNA]</scope>
    <source>
        <strain evidence="1 2">LE-BIN_3174</strain>
    </source>
</reference>
<evidence type="ECO:0000313" key="1">
    <source>
        <dbReference type="EMBL" id="TCD68994.1"/>
    </source>
</evidence>
<evidence type="ECO:0000313" key="2">
    <source>
        <dbReference type="Proteomes" id="UP000292702"/>
    </source>
</evidence>
<protein>
    <submittedName>
        <fullName evidence="1">Uncharacterized protein</fullName>
    </submittedName>
</protein>
<organism evidence="1 2">
    <name type="scientific">Steccherinum ochraceum</name>
    <dbReference type="NCBI Taxonomy" id="92696"/>
    <lineage>
        <taxon>Eukaryota</taxon>
        <taxon>Fungi</taxon>
        <taxon>Dikarya</taxon>
        <taxon>Basidiomycota</taxon>
        <taxon>Agaricomycotina</taxon>
        <taxon>Agaricomycetes</taxon>
        <taxon>Polyporales</taxon>
        <taxon>Steccherinaceae</taxon>
        <taxon>Steccherinum</taxon>
    </lineage>
</organism>
<keyword evidence="2" id="KW-1185">Reference proteome</keyword>
<gene>
    <name evidence="1" type="ORF">EIP91_009216</name>
</gene>